<dbReference type="KEGG" id="ngr:NAEGRDRAFT_79763"/>
<dbReference type="VEuPathDB" id="AmoebaDB:NAEGRDRAFT_79763"/>
<proteinExistence type="predicted"/>
<name>D2VFH1_NAEGR</name>
<evidence type="ECO:0000313" key="2">
    <source>
        <dbReference type="Proteomes" id="UP000006671"/>
    </source>
</evidence>
<gene>
    <name evidence="1" type="ORF">NAEGRDRAFT_79763</name>
</gene>
<dbReference type="InParanoid" id="D2VFH1"/>
<dbReference type="AlphaFoldDB" id="D2VFH1"/>
<reference evidence="1 2" key="1">
    <citation type="journal article" date="2010" name="Cell">
        <title>The genome of Naegleria gruberi illuminates early eukaryotic versatility.</title>
        <authorList>
            <person name="Fritz-Laylin L.K."/>
            <person name="Prochnik S.E."/>
            <person name="Ginger M.L."/>
            <person name="Dacks J.B."/>
            <person name="Carpenter M.L."/>
            <person name="Field M.C."/>
            <person name="Kuo A."/>
            <person name="Paredez A."/>
            <person name="Chapman J."/>
            <person name="Pham J."/>
            <person name="Shu S."/>
            <person name="Neupane R."/>
            <person name="Cipriano M."/>
            <person name="Mancuso J."/>
            <person name="Tu H."/>
            <person name="Salamov A."/>
            <person name="Lindquist E."/>
            <person name="Shapiro H."/>
            <person name="Lucas S."/>
            <person name="Grigoriev I.V."/>
            <person name="Cande W.Z."/>
            <person name="Fulton C."/>
            <person name="Rokhsar D.S."/>
            <person name="Dawson S.C."/>
        </authorList>
    </citation>
    <scope>NUCLEOTIDE SEQUENCE [LARGE SCALE GENOMIC DNA]</scope>
    <source>
        <strain evidence="1 2">NEG-M</strain>
    </source>
</reference>
<dbReference type="EMBL" id="GG738868">
    <property type="protein sequence ID" value="EFC44463.1"/>
    <property type="molecule type" value="Genomic_DNA"/>
</dbReference>
<organism evidence="2">
    <name type="scientific">Naegleria gruberi</name>
    <name type="common">Amoeba</name>
    <dbReference type="NCBI Taxonomy" id="5762"/>
    <lineage>
        <taxon>Eukaryota</taxon>
        <taxon>Discoba</taxon>
        <taxon>Heterolobosea</taxon>
        <taxon>Tetramitia</taxon>
        <taxon>Eutetramitia</taxon>
        <taxon>Vahlkampfiidae</taxon>
        <taxon>Naegleria</taxon>
    </lineage>
</organism>
<protein>
    <submittedName>
        <fullName evidence="1">Uncharacterized protein</fullName>
    </submittedName>
</protein>
<sequence>MPAITSSAVCLGSASSSVGSLLHRSSNGSISSCHIDKDSYMKRNISNSYDSIENFSSSSSPLDELLNDESCELDKNEIRKILIRTLPPLPKTQNPYKRILDNRIVAMIKETIPFRSNFDGNIKQYYDLNLVIPPSLLEFVHGFEWDADRKFLNPKLNIISGPVRFSKLESLDMICKYPALQQVSDINSIIFIAVGKDILGVRVSDILHSPSNFNLQIFRENSFRIEERSLLEIVEGFSCWNIDSKNL</sequence>
<dbReference type="Proteomes" id="UP000006671">
    <property type="component" value="Unassembled WGS sequence"/>
</dbReference>
<dbReference type="GeneID" id="8848258"/>
<accession>D2VFH1</accession>
<evidence type="ECO:0000313" key="1">
    <source>
        <dbReference type="EMBL" id="EFC44463.1"/>
    </source>
</evidence>
<dbReference type="RefSeq" id="XP_002677207.1">
    <property type="nucleotide sequence ID" value="XM_002677161.1"/>
</dbReference>
<dbReference type="OMA" id="RIVAMIK"/>
<dbReference type="OrthoDB" id="10450653at2759"/>
<keyword evidence="2" id="KW-1185">Reference proteome</keyword>